<dbReference type="GeneID" id="36318696"/>
<reference evidence="1 2" key="1">
    <citation type="journal article" date="2015" name="Environ. Microbiol.">
        <title>Genome analyses suggest the presence of polyploidy and recent human-driven expansions in eight global populations of the honeybee pathogen Nosema ceranae.</title>
        <authorList>
            <person name="Pelin A."/>
            <person name="Selman M."/>
            <person name="Aris-Brosou S."/>
            <person name="Farinelli L."/>
            <person name="Corradi N."/>
        </authorList>
    </citation>
    <scope>NUCLEOTIDE SEQUENCE [LARGE SCALE GENOMIC DNA]</scope>
    <source>
        <strain evidence="1 2">PA08 1199</strain>
    </source>
</reference>
<dbReference type="AlphaFoldDB" id="A0A0F9W8V4"/>
<proteinExistence type="predicted"/>
<dbReference type="VEuPathDB" id="MicrosporidiaDB:AAJ76_1130004427"/>
<evidence type="ECO:0000313" key="2">
    <source>
        <dbReference type="Proteomes" id="UP000034350"/>
    </source>
</evidence>
<name>A0A0F9W8V4_9MICR</name>
<dbReference type="EMBL" id="JPQZ01000113">
    <property type="protein sequence ID" value="KKO74131.1"/>
    <property type="molecule type" value="Genomic_DNA"/>
</dbReference>
<evidence type="ECO:0000313" key="1">
    <source>
        <dbReference type="EMBL" id="KKO74131.1"/>
    </source>
</evidence>
<dbReference type="RefSeq" id="XP_024329873.1">
    <property type="nucleotide sequence ID" value="XM_024473799.1"/>
</dbReference>
<comment type="caution">
    <text evidence="1">The sequence shown here is derived from an EMBL/GenBank/DDBJ whole genome shotgun (WGS) entry which is preliminary data.</text>
</comment>
<gene>
    <name evidence="1" type="ORF">AAJ76_1130004427</name>
</gene>
<keyword evidence="2" id="KW-1185">Reference proteome</keyword>
<accession>A0A0F9W8V4</accession>
<organism evidence="1 2">
    <name type="scientific">Vairimorpha ceranae</name>
    <dbReference type="NCBI Taxonomy" id="40302"/>
    <lineage>
        <taxon>Eukaryota</taxon>
        <taxon>Fungi</taxon>
        <taxon>Fungi incertae sedis</taxon>
        <taxon>Microsporidia</taxon>
        <taxon>Nosematidae</taxon>
        <taxon>Vairimorpha</taxon>
    </lineage>
</organism>
<protein>
    <submittedName>
        <fullName evidence="1">Uncharacterized protein</fullName>
    </submittedName>
</protein>
<dbReference type="Proteomes" id="UP000034350">
    <property type="component" value="Unassembled WGS sequence"/>
</dbReference>
<sequence>MSKKVRAGNKRAEFDRLVGKEKKCNDESKVKNNQKVLPNNITLIQSQPKLPRPGKSNVGGKPALDLARYFIRNEVKVENIRERGNNFIEID</sequence>